<keyword evidence="2" id="KW-1185">Reference proteome</keyword>
<gene>
    <name evidence="1" type="ORF">Tco_0728609</name>
</gene>
<organism evidence="1 2">
    <name type="scientific">Tanacetum coccineum</name>
    <dbReference type="NCBI Taxonomy" id="301880"/>
    <lineage>
        <taxon>Eukaryota</taxon>
        <taxon>Viridiplantae</taxon>
        <taxon>Streptophyta</taxon>
        <taxon>Embryophyta</taxon>
        <taxon>Tracheophyta</taxon>
        <taxon>Spermatophyta</taxon>
        <taxon>Magnoliopsida</taxon>
        <taxon>eudicotyledons</taxon>
        <taxon>Gunneridae</taxon>
        <taxon>Pentapetalae</taxon>
        <taxon>asterids</taxon>
        <taxon>campanulids</taxon>
        <taxon>Asterales</taxon>
        <taxon>Asteraceae</taxon>
        <taxon>Asteroideae</taxon>
        <taxon>Anthemideae</taxon>
        <taxon>Anthemidinae</taxon>
        <taxon>Tanacetum</taxon>
    </lineage>
</organism>
<proteinExistence type="predicted"/>
<reference evidence="1" key="2">
    <citation type="submission" date="2022-01" db="EMBL/GenBank/DDBJ databases">
        <authorList>
            <person name="Yamashiro T."/>
            <person name="Shiraishi A."/>
            <person name="Satake H."/>
            <person name="Nakayama K."/>
        </authorList>
    </citation>
    <scope>NUCLEOTIDE SEQUENCE</scope>
</reference>
<evidence type="ECO:0000313" key="1">
    <source>
        <dbReference type="EMBL" id="GJS78728.1"/>
    </source>
</evidence>
<name>A0ABQ4YQ13_9ASTR</name>
<accession>A0ABQ4YQ13</accession>
<dbReference type="EMBL" id="BQNB010010546">
    <property type="protein sequence ID" value="GJS78728.1"/>
    <property type="molecule type" value="Genomic_DNA"/>
</dbReference>
<comment type="caution">
    <text evidence="1">The sequence shown here is derived from an EMBL/GenBank/DDBJ whole genome shotgun (WGS) entry which is preliminary data.</text>
</comment>
<dbReference type="Proteomes" id="UP001151760">
    <property type="component" value="Unassembled WGS sequence"/>
</dbReference>
<evidence type="ECO:0000313" key="2">
    <source>
        <dbReference type="Proteomes" id="UP001151760"/>
    </source>
</evidence>
<protein>
    <submittedName>
        <fullName evidence="1">Uncharacterized protein</fullName>
    </submittedName>
</protein>
<sequence>MSTQQDIYAAGSENRPPMLNKEHYVPWSARLLRYAKSRPNGKLIYNSIINGPYVSRMIPELGDAARTVSVLETIHEQT</sequence>
<reference evidence="1" key="1">
    <citation type="journal article" date="2022" name="Int. J. Mol. Sci.">
        <title>Draft Genome of Tanacetum Coccineum: Genomic Comparison of Closely Related Tanacetum-Family Plants.</title>
        <authorList>
            <person name="Yamashiro T."/>
            <person name="Shiraishi A."/>
            <person name="Nakayama K."/>
            <person name="Satake H."/>
        </authorList>
    </citation>
    <scope>NUCLEOTIDE SEQUENCE</scope>
</reference>